<dbReference type="PRINTS" id="PR00453">
    <property type="entry name" value="VWFADOMAIN"/>
</dbReference>
<sequence length="443" mass="48759">MVTFLYISVDLGLPPTSTHTPTRTTTKTSTTTATPSTTTTLMSDGCETADVMLVMDSSGGVMKENWYKVLHFANRIVSQFDVSPQAVHIGVITYASHAEISLSLGKHDTKNDVSDAIDVIPFMGGATNTHSGFLMMRAHFSSIGRPNVRKIAILITDGQTAMPNLAIQQASYARSEGIQLYVAGVDKHFDYSEAARMVSDKNRIIQIETFKDMVSPILNYEFAVKEKICGEDDINTSSSLSWSCDFEDDAQPICDMIQDTNTDQFDWTRQSGRTRSGFTGPNKAYTGKHYIYIEASDPRKSGDEAIISLPVFNVEGRHCLSFAYNMYGFHIQTLEIRKKTHSGSLVPLWLLTGEQGKAWETTEISVSLQKQDQIMIIAKRGDGYSGDIAIDNIHINGGQCLGEKGSADITPTNKSPSNLYRDGSGFMTYTALSVLLLVLINFV</sequence>
<evidence type="ECO:0008006" key="6">
    <source>
        <dbReference type="Google" id="ProtNLM"/>
    </source>
</evidence>
<name>A0AAD9N1F9_9ANNE</name>
<evidence type="ECO:0000259" key="2">
    <source>
        <dbReference type="PROSITE" id="PS50060"/>
    </source>
</evidence>
<gene>
    <name evidence="4" type="ORF">LSH36_345g03046</name>
</gene>
<reference evidence="4" key="1">
    <citation type="journal article" date="2023" name="Mol. Biol. Evol.">
        <title>Third-Generation Sequencing Reveals the Adaptive Role of the Epigenome in Three Deep-Sea Polychaetes.</title>
        <authorList>
            <person name="Perez M."/>
            <person name="Aroh O."/>
            <person name="Sun Y."/>
            <person name="Lan Y."/>
            <person name="Juniper S.K."/>
            <person name="Young C.R."/>
            <person name="Angers B."/>
            <person name="Qian P.Y."/>
        </authorList>
    </citation>
    <scope>NUCLEOTIDE SEQUENCE</scope>
    <source>
        <strain evidence="4">P08H-3</strain>
    </source>
</reference>
<dbReference type="CDD" id="cd01450">
    <property type="entry name" value="vWFA_subfamily_ECM"/>
    <property type="match status" value="1"/>
</dbReference>
<dbReference type="Gene3D" id="2.60.120.200">
    <property type="match status" value="1"/>
</dbReference>
<dbReference type="Proteomes" id="UP001208570">
    <property type="component" value="Unassembled WGS sequence"/>
</dbReference>
<dbReference type="PROSITE" id="PS50060">
    <property type="entry name" value="MAM_2"/>
    <property type="match status" value="1"/>
</dbReference>
<dbReference type="CDD" id="cd06263">
    <property type="entry name" value="MAM"/>
    <property type="match status" value="1"/>
</dbReference>
<feature type="domain" description="VWFA" evidence="3">
    <location>
        <begin position="50"/>
        <end position="228"/>
    </location>
</feature>
<keyword evidence="5" id="KW-1185">Reference proteome</keyword>
<dbReference type="SUPFAM" id="SSF49899">
    <property type="entry name" value="Concanavalin A-like lectins/glucanases"/>
    <property type="match status" value="1"/>
</dbReference>
<dbReference type="Gene3D" id="3.40.50.410">
    <property type="entry name" value="von Willebrand factor, type A domain"/>
    <property type="match status" value="1"/>
</dbReference>
<proteinExistence type="predicted"/>
<dbReference type="InterPro" id="IPR013320">
    <property type="entry name" value="ConA-like_dom_sf"/>
</dbReference>
<evidence type="ECO:0000313" key="4">
    <source>
        <dbReference type="EMBL" id="KAK2151943.1"/>
    </source>
</evidence>
<feature type="region of interest" description="Disordered" evidence="1">
    <location>
        <begin position="16"/>
        <end position="36"/>
    </location>
</feature>
<dbReference type="EMBL" id="JAODUP010000345">
    <property type="protein sequence ID" value="KAK2151943.1"/>
    <property type="molecule type" value="Genomic_DNA"/>
</dbReference>
<dbReference type="InterPro" id="IPR036465">
    <property type="entry name" value="vWFA_dom_sf"/>
</dbReference>
<dbReference type="Pfam" id="PF00092">
    <property type="entry name" value="VWA"/>
    <property type="match status" value="1"/>
</dbReference>
<evidence type="ECO:0000259" key="3">
    <source>
        <dbReference type="PROSITE" id="PS50234"/>
    </source>
</evidence>
<accession>A0AAD9N1F9</accession>
<dbReference type="SMART" id="SM00137">
    <property type="entry name" value="MAM"/>
    <property type="match status" value="1"/>
</dbReference>
<dbReference type="PROSITE" id="PS50234">
    <property type="entry name" value="VWFA"/>
    <property type="match status" value="1"/>
</dbReference>
<feature type="domain" description="MAM" evidence="2">
    <location>
        <begin position="242"/>
        <end position="402"/>
    </location>
</feature>
<dbReference type="PANTHER" id="PTHR23282">
    <property type="entry name" value="APICAL ENDOSOMAL GLYCOPROTEIN PRECURSOR"/>
    <property type="match status" value="1"/>
</dbReference>
<protein>
    <recommendedName>
        <fullName evidence="6">VWFA domain-containing protein</fullName>
    </recommendedName>
</protein>
<dbReference type="InterPro" id="IPR002035">
    <property type="entry name" value="VWF_A"/>
</dbReference>
<comment type="caution">
    <text evidence="4">The sequence shown here is derived from an EMBL/GenBank/DDBJ whole genome shotgun (WGS) entry which is preliminary data.</text>
</comment>
<dbReference type="InterPro" id="IPR051560">
    <property type="entry name" value="MAM_domain-containing"/>
</dbReference>
<dbReference type="PANTHER" id="PTHR23282:SF146">
    <property type="entry name" value="RT07201P-RELATED"/>
    <property type="match status" value="1"/>
</dbReference>
<dbReference type="GO" id="GO:0016020">
    <property type="term" value="C:membrane"/>
    <property type="evidence" value="ECO:0007669"/>
    <property type="project" value="InterPro"/>
</dbReference>
<dbReference type="InterPro" id="IPR000998">
    <property type="entry name" value="MAM_dom"/>
</dbReference>
<dbReference type="SUPFAM" id="SSF53300">
    <property type="entry name" value="vWA-like"/>
    <property type="match status" value="1"/>
</dbReference>
<dbReference type="SMART" id="SM00327">
    <property type="entry name" value="VWA"/>
    <property type="match status" value="1"/>
</dbReference>
<evidence type="ECO:0000313" key="5">
    <source>
        <dbReference type="Proteomes" id="UP001208570"/>
    </source>
</evidence>
<dbReference type="AlphaFoldDB" id="A0AAD9N1F9"/>
<organism evidence="4 5">
    <name type="scientific">Paralvinella palmiformis</name>
    <dbReference type="NCBI Taxonomy" id="53620"/>
    <lineage>
        <taxon>Eukaryota</taxon>
        <taxon>Metazoa</taxon>
        <taxon>Spiralia</taxon>
        <taxon>Lophotrochozoa</taxon>
        <taxon>Annelida</taxon>
        <taxon>Polychaeta</taxon>
        <taxon>Sedentaria</taxon>
        <taxon>Canalipalpata</taxon>
        <taxon>Terebellida</taxon>
        <taxon>Terebelliformia</taxon>
        <taxon>Alvinellidae</taxon>
        <taxon>Paralvinella</taxon>
    </lineage>
</organism>
<evidence type="ECO:0000256" key="1">
    <source>
        <dbReference type="SAM" id="MobiDB-lite"/>
    </source>
</evidence>
<dbReference type="Pfam" id="PF00629">
    <property type="entry name" value="MAM"/>
    <property type="match status" value="1"/>
</dbReference>